<gene>
    <name evidence="5" type="ORF">EKO23_03850</name>
</gene>
<dbReference type="AlphaFoldDB" id="A0A4Q4ZIF0"/>
<keyword evidence="1 2" id="KW-0238">DNA-binding</keyword>
<organism evidence="5 6">
    <name type="scientific">Nocardioides guangzhouensis</name>
    <dbReference type="NCBI Taxonomy" id="2497878"/>
    <lineage>
        <taxon>Bacteria</taxon>
        <taxon>Bacillati</taxon>
        <taxon>Actinomycetota</taxon>
        <taxon>Actinomycetes</taxon>
        <taxon>Propionibacteriales</taxon>
        <taxon>Nocardioidaceae</taxon>
        <taxon>Nocardioides</taxon>
    </lineage>
</organism>
<evidence type="ECO:0000313" key="5">
    <source>
        <dbReference type="EMBL" id="RYP87993.1"/>
    </source>
</evidence>
<evidence type="ECO:0000256" key="3">
    <source>
        <dbReference type="SAM" id="MobiDB-lite"/>
    </source>
</evidence>
<dbReference type="PROSITE" id="PS50977">
    <property type="entry name" value="HTH_TETR_2"/>
    <property type="match status" value="1"/>
</dbReference>
<dbReference type="InterPro" id="IPR050109">
    <property type="entry name" value="HTH-type_TetR-like_transc_reg"/>
</dbReference>
<dbReference type="PRINTS" id="PR00455">
    <property type="entry name" value="HTHTETR"/>
</dbReference>
<dbReference type="GO" id="GO:0000976">
    <property type="term" value="F:transcription cis-regulatory region binding"/>
    <property type="evidence" value="ECO:0007669"/>
    <property type="project" value="TreeGrafter"/>
</dbReference>
<sequence length="202" mass="21341">MSTGATVSARGPGRRPGSPDTRAAILAAARELFAHRGFSGTTVRAIAGQAGVDPALVHHYFGTKNDLFVAALELPVDPRQVLAPILAQGADGAGERLLRAFLSVWEDPDARLALLGVVRGFLEPDGHRLLTEGFLPTVLVPAGVALGIDEPERRMPLVASQIIGLIMTRYVVEVPAIVAMSADDVVATYAPLVQHFLTDPLP</sequence>
<feature type="domain" description="HTH tetR-type" evidence="4">
    <location>
        <begin position="19"/>
        <end position="79"/>
    </location>
</feature>
<dbReference type="EMBL" id="SDKM01000004">
    <property type="protein sequence ID" value="RYP87993.1"/>
    <property type="molecule type" value="Genomic_DNA"/>
</dbReference>
<name>A0A4Q4ZIF0_9ACTN</name>
<evidence type="ECO:0000259" key="4">
    <source>
        <dbReference type="PROSITE" id="PS50977"/>
    </source>
</evidence>
<evidence type="ECO:0000256" key="1">
    <source>
        <dbReference type="ARBA" id="ARBA00023125"/>
    </source>
</evidence>
<dbReference type="Pfam" id="PF00440">
    <property type="entry name" value="TetR_N"/>
    <property type="match status" value="1"/>
</dbReference>
<dbReference type="RefSeq" id="WP_134714278.1">
    <property type="nucleotide sequence ID" value="NZ_SDKM01000004.1"/>
</dbReference>
<dbReference type="Proteomes" id="UP000295198">
    <property type="component" value="Unassembled WGS sequence"/>
</dbReference>
<dbReference type="SUPFAM" id="SSF46689">
    <property type="entry name" value="Homeodomain-like"/>
    <property type="match status" value="1"/>
</dbReference>
<dbReference type="InterPro" id="IPR009057">
    <property type="entry name" value="Homeodomain-like_sf"/>
</dbReference>
<dbReference type="SUPFAM" id="SSF48498">
    <property type="entry name" value="Tetracyclin repressor-like, C-terminal domain"/>
    <property type="match status" value="1"/>
</dbReference>
<comment type="caution">
    <text evidence="5">The sequence shown here is derived from an EMBL/GenBank/DDBJ whole genome shotgun (WGS) entry which is preliminary data.</text>
</comment>
<feature type="region of interest" description="Disordered" evidence="3">
    <location>
        <begin position="1"/>
        <end position="20"/>
    </location>
</feature>
<accession>A0A4Q4ZIF0</accession>
<evidence type="ECO:0000256" key="2">
    <source>
        <dbReference type="PROSITE-ProRule" id="PRU00335"/>
    </source>
</evidence>
<dbReference type="GO" id="GO:0003700">
    <property type="term" value="F:DNA-binding transcription factor activity"/>
    <property type="evidence" value="ECO:0007669"/>
    <property type="project" value="TreeGrafter"/>
</dbReference>
<protein>
    <submittedName>
        <fullName evidence="5">TetR/AcrR family transcriptional regulator</fullName>
    </submittedName>
</protein>
<dbReference type="Pfam" id="PF17920">
    <property type="entry name" value="TetR_C_16"/>
    <property type="match status" value="1"/>
</dbReference>
<reference evidence="5 6" key="1">
    <citation type="submission" date="2019-01" db="EMBL/GenBank/DDBJ databases">
        <title>Nocardioides guangzhouensis sp. nov., an actinobacterium isolated from soil.</title>
        <authorList>
            <person name="Fu Y."/>
            <person name="Cai Y."/>
            <person name="Lin Z."/>
            <person name="Chen P."/>
        </authorList>
    </citation>
    <scope>NUCLEOTIDE SEQUENCE [LARGE SCALE GENOMIC DNA]</scope>
    <source>
        <strain evidence="5 6">130</strain>
    </source>
</reference>
<dbReference type="InterPro" id="IPR001647">
    <property type="entry name" value="HTH_TetR"/>
</dbReference>
<evidence type="ECO:0000313" key="6">
    <source>
        <dbReference type="Proteomes" id="UP000295198"/>
    </source>
</evidence>
<dbReference type="Gene3D" id="1.10.357.10">
    <property type="entry name" value="Tetracycline Repressor, domain 2"/>
    <property type="match status" value="1"/>
</dbReference>
<keyword evidence="6" id="KW-1185">Reference proteome</keyword>
<dbReference type="PANTHER" id="PTHR30055">
    <property type="entry name" value="HTH-TYPE TRANSCRIPTIONAL REGULATOR RUTR"/>
    <property type="match status" value="1"/>
</dbReference>
<dbReference type="InterPro" id="IPR041678">
    <property type="entry name" value="TetR_C_16"/>
</dbReference>
<proteinExistence type="predicted"/>
<dbReference type="InterPro" id="IPR036271">
    <property type="entry name" value="Tet_transcr_reg_TetR-rel_C_sf"/>
</dbReference>
<feature type="DNA-binding region" description="H-T-H motif" evidence="2">
    <location>
        <begin position="42"/>
        <end position="61"/>
    </location>
</feature>
<dbReference type="PANTHER" id="PTHR30055:SF235">
    <property type="entry name" value="TRANSCRIPTIONAL REGULATORY PROTEIN"/>
    <property type="match status" value="1"/>
</dbReference>
<dbReference type="OrthoDB" id="3210235at2"/>
<dbReference type="Gene3D" id="1.10.10.60">
    <property type="entry name" value="Homeodomain-like"/>
    <property type="match status" value="1"/>
</dbReference>